<accession>A5AJW4</accession>
<sequence>MSHLDPRTNQYEPITNYQLPDLFIDTKKGTKSHIPATNTLARINVLRGRLVGSNDVIIWKRRTQEKLDTLEEVVRMTDQSKIDKSIALKDEQIMQKPSEEAHIEQEAPEEAQVPENCKISAIIMNVTERNRVTRPNINLLGRAKRKSSSAYRVVRMDRHISTEAMDRNRERASETAKTLKVFSLEKFGMPVSSWLPPGMVIAAANTTVAISTAANV</sequence>
<protein>
    <submittedName>
        <fullName evidence="1">Uncharacterized protein</fullName>
    </submittedName>
</protein>
<organism evidence="1">
    <name type="scientific">Vitis vinifera</name>
    <name type="common">Grape</name>
    <dbReference type="NCBI Taxonomy" id="29760"/>
    <lineage>
        <taxon>Eukaryota</taxon>
        <taxon>Viridiplantae</taxon>
        <taxon>Streptophyta</taxon>
        <taxon>Embryophyta</taxon>
        <taxon>Tracheophyta</taxon>
        <taxon>Spermatophyta</taxon>
        <taxon>Magnoliopsida</taxon>
        <taxon>eudicotyledons</taxon>
        <taxon>Gunneridae</taxon>
        <taxon>Pentapetalae</taxon>
        <taxon>rosids</taxon>
        <taxon>Vitales</taxon>
        <taxon>Vitaceae</taxon>
        <taxon>Viteae</taxon>
        <taxon>Vitis</taxon>
    </lineage>
</organism>
<reference evidence="1" key="1">
    <citation type="journal article" date="2007" name="PLoS ONE">
        <title>The first genome sequence of an elite grapevine cultivar (Pinot noir Vitis vinifera L.): coping with a highly heterozygous genome.</title>
        <authorList>
            <person name="Velasco R."/>
            <person name="Zharkikh A."/>
            <person name="Troggio M."/>
            <person name="Cartwright D.A."/>
            <person name="Cestaro A."/>
            <person name="Pruss D."/>
            <person name="Pindo M."/>
            <person name="FitzGerald L.M."/>
            <person name="Vezzulli S."/>
            <person name="Reid J."/>
            <person name="Malacarne G."/>
            <person name="Iliev D."/>
            <person name="Coppola G."/>
            <person name="Wardell B."/>
            <person name="Micheletti D."/>
            <person name="Macalma T."/>
            <person name="Facci M."/>
            <person name="Mitchell J.T."/>
            <person name="Perazzolli M."/>
            <person name="Eldredge G."/>
            <person name="Gatto P."/>
            <person name="Oyzerski R."/>
            <person name="Moretto M."/>
            <person name="Gutin N."/>
            <person name="Stefanini M."/>
            <person name="Chen Y."/>
            <person name="Segala C."/>
            <person name="Davenport C."/>
            <person name="Dematte L."/>
            <person name="Mraz A."/>
            <person name="Battilana J."/>
            <person name="Stormo K."/>
            <person name="Costa F."/>
            <person name="Tao Q."/>
            <person name="Si-Ammour A."/>
            <person name="Harkins T."/>
            <person name="Lackey A."/>
            <person name="Perbost C."/>
            <person name="Taillon B."/>
            <person name="Stella A."/>
            <person name="Solovyev V."/>
            <person name="Fawcett J.A."/>
            <person name="Sterck L."/>
            <person name="Vandepoele K."/>
            <person name="Grando S.M."/>
            <person name="Toppo S."/>
            <person name="Moser C."/>
            <person name="Lanchbury J."/>
            <person name="Bogden R."/>
            <person name="Skolnick M."/>
            <person name="Sgaramella V."/>
            <person name="Bhatnagar S.K."/>
            <person name="Fontana P."/>
            <person name="Gutin A."/>
            <person name="Van de Peer Y."/>
            <person name="Salamini F."/>
            <person name="Viola R."/>
        </authorList>
    </citation>
    <scope>NUCLEOTIDE SEQUENCE</scope>
</reference>
<dbReference type="AlphaFoldDB" id="A5AJW4"/>
<gene>
    <name evidence="1" type="ORF">VITISV_043628</name>
</gene>
<proteinExistence type="predicted"/>
<dbReference type="EMBL" id="AM428450">
    <property type="protein sequence ID" value="CAN77986.1"/>
    <property type="molecule type" value="Genomic_DNA"/>
</dbReference>
<name>A5AJW4_VITVI</name>
<evidence type="ECO:0000313" key="1">
    <source>
        <dbReference type="EMBL" id="CAN77986.1"/>
    </source>
</evidence>